<keyword evidence="3" id="KW-1003">Cell membrane</keyword>
<comment type="subcellular location">
    <subcellularLocation>
        <location evidence="1">Cell membrane</location>
        <topology evidence="1">Multi-pass membrane protein</topology>
    </subcellularLocation>
</comment>
<keyword evidence="4 7" id="KW-0812">Transmembrane</keyword>
<dbReference type="InterPro" id="IPR051907">
    <property type="entry name" value="DoxX-like_oxidoreductase"/>
</dbReference>
<evidence type="ECO:0000313" key="9">
    <source>
        <dbReference type="Proteomes" id="UP000270342"/>
    </source>
</evidence>
<dbReference type="EMBL" id="RBZU01000009">
    <property type="protein sequence ID" value="RKP50356.1"/>
    <property type="molecule type" value="Genomic_DNA"/>
</dbReference>
<evidence type="ECO:0000256" key="4">
    <source>
        <dbReference type="ARBA" id="ARBA00022692"/>
    </source>
</evidence>
<gene>
    <name evidence="8" type="ORF">D7S86_18740</name>
</gene>
<organism evidence="8 9">
    <name type="scientific">Pararobbsia silviterrae</name>
    <dbReference type="NCBI Taxonomy" id="1792498"/>
    <lineage>
        <taxon>Bacteria</taxon>
        <taxon>Pseudomonadati</taxon>
        <taxon>Pseudomonadota</taxon>
        <taxon>Betaproteobacteria</taxon>
        <taxon>Burkholderiales</taxon>
        <taxon>Burkholderiaceae</taxon>
        <taxon>Pararobbsia</taxon>
    </lineage>
</organism>
<protein>
    <submittedName>
        <fullName evidence="8">DoxX family protein</fullName>
    </submittedName>
</protein>
<evidence type="ECO:0000256" key="5">
    <source>
        <dbReference type="ARBA" id="ARBA00022989"/>
    </source>
</evidence>
<evidence type="ECO:0000256" key="3">
    <source>
        <dbReference type="ARBA" id="ARBA00022475"/>
    </source>
</evidence>
<dbReference type="PANTHER" id="PTHR33452:SF1">
    <property type="entry name" value="INNER MEMBRANE PROTEIN YPHA-RELATED"/>
    <property type="match status" value="1"/>
</dbReference>
<feature type="transmembrane region" description="Helical" evidence="7">
    <location>
        <begin position="79"/>
        <end position="98"/>
    </location>
</feature>
<keyword evidence="9" id="KW-1185">Reference proteome</keyword>
<evidence type="ECO:0000256" key="6">
    <source>
        <dbReference type="ARBA" id="ARBA00023136"/>
    </source>
</evidence>
<feature type="transmembrane region" description="Helical" evidence="7">
    <location>
        <begin position="51"/>
        <end position="72"/>
    </location>
</feature>
<evidence type="ECO:0000256" key="1">
    <source>
        <dbReference type="ARBA" id="ARBA00004651"/>
    </source>
</evidence>
<keyword evidence="6 7" id="KW-0472">Membrane</keyword>
<dbReference type="OrthoDB" id="9792760at2"/>
<feature type="transmembrane region" description="Helical" evidence="7">
    <location>
        <begin position="12"/>
        <end position="31"/>
    </location>
</feature>
<dbReference type="InterPro" id="IPR032808">
    <property type="entry name" value="DoxX"/>
</dbReference>
<dbReference type="PANTHER" id="PTHR33452">
    <property type="entry name" value="OXIDOREDUCTASE CATD-RELATED"/>
    <property type="match status" value="1"/>
</dbReference>
<name>A0A494XNP2_9BURK</name>
<evidence type="ECO:0000256" key="2">
    <source>
        <dbReference type="ARBA" id="ARBA00006679"/>
    </source>
</evidence>
<proteinExistence type="inferred from homology"/>
<comment type="caution">
    <text evidence="8">The sequence shown here is derived from an EMBL/GenBank/DDBJ whole genome shotgun (WGS) entry which is preliminary data.</text>
</comment>
<evidence type="ECO:0000256" key="7">
    <source>
        <dbReference type="SAM" id="Phobius"/>
    </source>
</evidence>
<comment type="similarity">
    <text evidence="2">Belongs to the DoxX family.</text>
</comment>
<reference evidence="8 9" key="1">
    <citation type="submission" date="2018-10" db="EMBL/GenBank/DDBJ databases">
        <title>Robbsia sp. DHC34, isolated from soil.</title>
        <authorList>
            <person name="Gao Z.-H."/>
            <person name="Qiu L.-H."/>
        </authorList>
    </citation>
    <scope>NUCLEOTIDE SEQUENCE [LARGE SCALE GENOMIC DNA]</scope>
    <source>
        <strain evidence="8 9">DHC34</strain>
    </source>
</reference>
<dbReference type="Pfam" id="PF07681">
    <property type="entry name" value="DoxX"/>
    <property type="match status" value="1"/>
</dbReference>
<accession>A0A494XNP2</accession>
<dbReference type="GO" id="GO:0005886">
    <property type="term" value="C:plasma membrane"/>
    <property type="evidence" value="ECO:0007669"/>
    <property type="project" value="UniProtKB-SubCell"/>
</dbReference>
<feature type="transmembrane region" description="Helical" evidence="7">
    <location>
        <begin position="118"/>
        <end position="135"/>
    </location>
</feature>
<dbReference type="AlphaFoldDB" id="A0A494XNP2"/>
<dbReference type="Proteomes" id="UP000270342">
    <property type="component" value="Unassembled WGS sequence"/>
</dbReference>
<keyword evidence="5 7" id="KW-1133">Transmembrane helix</keyword>
<sequence>MSLSSGSTGSRDGAILLARILLMLLFLIFGWEKLVGFSGTVAYFTQTHVPMPEISAIIAVVMEFFVGIAIVLGLFTRPLALLLALYTLGTALIGHPYWTLSGMAQLEAEINFFKNISIIGGLILLIVTGAGRYSIDGRRARR</sequence>
<evidence type="ECO:0000313" key="8">
    <source>
        <dbReference type="EMBL" id="RKP50356.1"/>
    </source>
</evidence>